<dbReference type="Pfam" id="PF05729">
    <property type="entry name" value="NACHT"/>
    <property type="match status" value="1"/>
</dbReference>
<dbReference type="Proteomes" id="UP000320293">
    <property type="component" value="Unassembled WGS sequence"/>
</dbReference>
<evidence type="ECO:0000256" key="1">
    <source>
        <dbReference type="SAM" id="MobiDB-lite"/>
    </source>
</evidence>
<dbReference type="PANTHER" id="PTHR34800">
    <property type="entry name" value="TETRAPYRROLE-BINDING PROTEIN, CHLOROPLASTIC"/>
    <property type="match status" value="1"/>
</dbReference>
<feature type="region of interest" description="Disordered" evidence="1">
    <location>
        <begin position="1"/>
        <end position="24"/>
    </location>
</feature>
<comment type="caution">
    <text evidence="3">The sequence shown here is derived from an EMBL/GenBank/DDBJ whole genome shotgun (WGS) entry which is preliminary data.</text>
</comment>
<proteinExistence type="predicted"/>
<dbReference type="InterPro" id="IPR007111">
    <property type="entry name" value="NACHT_NTPase"/>
</dbReference>
<protein>
    <submittedName>
        <fullName evidence="3">NACHT domain-containing protein</fullName>
    </submittedName>
</protein>
<dbReference type="Gene3D" id="1.25.40.620">
    <property type="match status" value="1"/>
</dbReference>
<dbReference type="Gene3D" id="3.40.50.300">
    <property type="entry name" value="P-loop containing nucleotide triphosphate hydrolases"/>
    <property type="match status" value="1"/>
</dbReference>
<gene>
    <name evidence="3" type="ORF">EWV91_09595</name>
</gene>
<sequence>MDDKTAKSEESESEEKKESDFDQEKEQAQVWTGKITAFFAHQFRTSAPPLPIIGGSITGIVTWVSQHDTVKAIIVGGVTFIVTGFFTYGSAWSQAFLEVARTKGKDHGKGTALSFFVWLDKGLEKIRWQLANPDGKYLIKLRDSDCRYDDVEGIEDAIFGFSTPELEEIFINLDLSQLELRSEEESKGTGDDIWNLLRLAKKRTNLRLLILAPGGRGKTTLLRHLAYNYALKQPKQNAPFLIPVFLRLRRWQEVITTTEGLDLPTLIERHLKQDISQELDLPQNWAKNHLTHQRMLVMFDGFDEVKPEYTDKVSQWIGKQWQDFRQNYFILTSRPKGYQAFSSEHKPRQRVFINEFTDKNIADFVYKWYFWQEQETRVSRSLKAKQEAADNKAKDLINQLFALDDSGESSTLLALARNPLNLNMIVQLHRANFGSGQKLPQQRVDLFRRIFDLQLITRPQARGIDMILDNNEENHRQRALQQLALKMGNTTTIEYSELLSSIQNFIQELGYTESTSAKDFVERLIHVSELILKKDEYYEFAHNLFQSYLIALEVKRLKQENLLWENWGQNLWYDACIMYATLLINPTGFIVHFYNQDNPKAQGLAERCYRELPVKKRRGLEFLEQKRQTSLFTQLETYLKNGQWREADEETAQLMLLIVGKETDEVLYEDEINTLPCDELLTIDQLWKKYSNGHFGFSIQLQIMSKYGELPERYDWDNYVIFAEELGWHQKDGTKRGKWLNYDEISFNLDSPMGHLPLAKSVFLEGYAVGRWHLFSRIKNCNL</sequence>
<dbReference type="InterPro" id="IPR037215">
    <property type="entry name" value="GUN4-like_sf"/>
</dbReference>
<evidence type="ECO:0000259" key="2">
    <source>
        <dbReference type="PROSITE" id="PS50837"/>
    </source>
</evidence>
<dbReference type="CDD" id="cd16383">
    <property type="entry name" value="GUN4"/>
    <property type="match status" value="1"/>
</dbReference>
<dbReference type="SUPFAM" id="SSF52540">
    <property type="entry name" value="P-loop containing nucleoside triphosphate hydrolases"/>
    <property type="match status" value="1"/>
</dbReference>
<dbReference type="InterPro" id="IPR027417">
    <property type="entry name" value="P-loop_NTPase"/>
</dbReference>
<dbReference type="PROSITE" id="PS50837">
    <property type="entry name" value="NACHT"/>
    <property type="match status" value="1"/>
</dbReference>
<evidence type="ECO:0000313" key="4">
    <source>
        <dbReference type="Proteomes" id="UP000320293"/>
    </source>
</evidence>
<organism evidence="3 4">
    <name type="scientific">Microcystis aeruginosa Ma_QC_Ca_00000000_S207</name>
    <dbReference type="NCBI Taxonomy" id="2486251"/>
    <lineage>
        <taxon>Bacteria</taxon>
        <taxon>Bacillati</taxon>
        <taxon>Cyanobacteriota</taxon>
        <taxon>Cyanophyceae</taxon>
        <taxon>Oscillatoriophycideae</taxon>
        <taxon>Chroococcales</taxon>
        <taxon>Microcystaceae</taxon>
        <taxon>Microcystis</taxon>
    </lineage>
</organism>
<dbReference type="GO" id="GO:0046906">
    <property type="term" value="F:tetrapyrrole binding"/>
    <property type="evidence" value="ECO:0007669"/>
    <property type="project" value="TreeGrafter"/>
</dbReference>
<accession>A0A552FNC5</accession>
<name>A0A552FNC5_MICAE</name>
<dbReference type="Pfam" id="PF05419">
    <property type="entry name" value="GUN4"/>
    <property type="match status" value="1"/>
</dbReference>
<evidence type="ECO:0000313" key="3">
    <source>
        <dbReference type="EMBL" id="TRU48222.1"/>
    </source>
</evidence>
<reference evidence="3 4" key="1">
    <citation type="submission" date="2019-01" db="EMBL/GenBank/DDBJ databases">
        <title>Coherence of Microcystis species and biogeography revealed through population genomics.</title>
        <authorList>
            <person name="Perez-Carrascal O.M."/>
            <person name="Terrat Y."/>
            <person name="Giani A."/>
            <person name="Fortin N."/>
            <person name="Tromas N."/>
            <person name="Shapiro B.J."/>
        </authorList>
    </citation>
    <scope>NUCLEOTIDE SEQUENCE [LARGE SCALE GENOMIC DNA]</scope>
    <source>
        <strain evidence="3">Ma_QC_Ca_00000000_S207</strain>
    </source>
</reference>
<dbReference type="PANTHER" id="PTHR34800:SF1">
    <property type="entry name" value="TETRAPYRROLE-BINDING PROTEIN, CHLOROPLASTIC"/>
    <property type="match status" value="1"/>
</dbReference>
<dbReference type="Gene3D" id="1.10.10.1770">
    <property type="entry name" value="Gun4-like"/>
    <property type="match status" value="1"/>
</dbReference>
<feature type="domain" description="NACHT" evidence="2">
    <location>
        <begin position="206"/>
        <end position="335"/>
    </location>
</feature>
<dbReference type="InterPro" id="IPR008629">
    <property type="entry name" value="GUN4-like"/>
</dbReference>
<dbReference type="AlphaFoldDB" id="A0A552FNC5"/>
<dbReference type="EMBL" id="SFBF01000182">
    <property type="protein sequence ID" value="TRU48222.1"/>
    <property type="molecule type" value="Genomic_DNA"/>
</dbReference>
<dbReference type="SUPFAM" id="SSF140869">
    <property type="entry name" value="GUN4-like"/>
    <property type="match status" value="1"/>
</dbReference>